<dbReference type="GO" id="GO:0030638">
    <property type="term" value="P:polyketide metabolic process"/>
    <property type="evidence" value="ECO:0007669"/>
    <property type="project" value="InterPro"/>
</dbReference>
<dbReference type="InterPro" id="IPR009959">
    <property type="entry name" value="Cyclase_SnoaL-like"/>
</dbReference>
<feature type="non-terminal residue" evidence="1">
    <location>
        <position position="170"/>
    </location>
</feature>
<protein>
    <recommendedName>
        <fullName evidence="2">SnoaL-like domain-containing protein</fullName>
    </recommendedName>
</protein>
<organism evidence="1">
    <name type="scientific">marine metagenome</name>
    <dbReference type="NCBI Taxonomy" id="408172"/>
    <lineage>
        <taxon>unclassified sequences</taxon>
        <taxon>metagenomes</taxon>
        <taxon>ecological metagenomes</taxon>
    </lineage>
</organism>
<dbReference type="AlphaFoldDB" id="A0A382GVX4"/>
<dbReference type="Pfam" id="PF07366">
    <property type="entry name" value="SnoaL"/>
    <property type="match status" value="1"/>
</dbReference>
<accession>A0A382GVX4</accession>
<proteinExistence type="predicted"/>
<name>A0A382GVX4_9ZZZZ</name>
<evidence type="ECO:0000313" key="1">
    <source>
        <dbReference type="EMBL" id="SVB79025.1"/>
    </source>
</evidence>
<evidence type="ECO:0008006" key="2">
    <source>
        <dbReference type="Google" id="ProtNLM"/>
    </source>
</evidence>
<sequence>MKKTIPILLLIFGCGSAVDSMVESRLQAIADAYANEDVEYLVNNVTENFVRHIPNDIDITGKEEYKEYLIDFFEANDNITIEMLDYVASGNKAAVRWKYTSDAVKQSEYSDIDLVGNKIELHGIDMFYLSGTKTAEDFASWDNMKMAQNAGYTLVKEGTYYRVTTYEFNP</sequence>
<dbReference type="EMBL" id="UINC01057643">
    <property type="protein sequence ID" value="SVB79025.1"/>
    <property type="molecule type" value="Genomic_DNA"/>
</dbReference>
<reference evidence="1" key="1">
    <citation type="submission" date="2018-05" db="EMBL/GenBank/DDBJ databases">
        <authorList>
            <person name="Lanie J.A."/>
            <person name="Ng W.-L."/>
            <person name="Kazmierczak K.M."/>
            <person name="Andrzejewski T.M."/>
            <person name="Davidsen T.M."/>
            <person name="Wayne K.J."/>
            <person name="Tettelin H."/>
            <person name="Glass J.I."/>
            <person name="Rusch D."/>
            <person name="Podicherti R."/>
            <person name="Tsui H.-C.T."/>
            <person name="Winkler M.E."/>
        </authorList>
    </citation>
    <scope>NUCLEOTIDE SEQUENCE</scope>
</reference>
<dbReference type="SUPFAM" id="SSF54427">
    <property type="entry name" value="NTF2-like"/>
    <property type="match status" value="1"/>
</dbReference>
<gene>
    <name evidence="1" type="ORF">METZ01_LOCUS231879</name>
</gene>
<dbReference type="Gene3D" id="3.10.450.50">
    <property type="match status" value="1"/>
</dbReference>
<dbReference type="InterPro" id="IPR032710">
    <property type="entry name" value="NTF2-like_dom_sf"/>
</dbReference>